<dbReference type="InterPro" id="IPR014166">
    <property type="entry name" value="Tol-Pal_acyl-CoA_thioesterase"/>
</dbReference>
<dbReference type="PANTHER" id="PTHR31793:SF37">
    <property type="entry name" value="ACYL-COA THIOESTER HYDROLASE YBGC"/>
    <property type="match status" value="1"/>
</dbReference>
<comment type="similarity">
    <text evidence="1">Belongs to the 4-hydroxybenzoyl-CoA thioesterase family.</text>
</comment>
<dbReference type="NCBIfam" id="TIGR00051">
    <property type="entry name" value="YbgC/FadM family acyl-CoA thioesterase"/>
    <property type="match status" value="1"/>
</dbReference>
<proteinExistence type="inferred from homology"/>
<dbReference type="PIRSF" id="PIRSF003230">
    <property type="entry name" value="YbgC"/>
    <property type="match status" value="1"/>
</dbReference>
<dbReference type="CDD" id="cd00586">
    <property type="entry name" value="4HBT"/>
    <property type="match status" value="1"/>
</dbReference>
<reference evidence="3" key="2">
    <citation type="submission" date="2020-08" db="EMBL/GenBank/DDBJ databases">
        <authorList>
            <person name="Lai Q."/>
        </authorList>
    </citation>
    <scope>NUCLEOTIDE SEQUENCE</scope>
    <source>
        <strain evidence="3">S27-2</strain>
    </source>
</reference>
<comment type="caution">
    <text evidence="3">The sequence shown here is derived from an EMBL/GenBank/DDBJ whole genome shotgun (WGS) entry which is preliminary data.</text>
</comment>
<organism evidence="3 4">
    <name type="scientific">Neptunicella marina</name>
    <dbReference type="NCBI Taxonomy" id="2125989"/>
    <lineage>
        <taxon>Bacteria</taxon>
        <taxon>Pseudomonadati</taxon>
        <taxon>Pseudomonadota</taxon>
        <taxon>Gammaproteobacteria</taxon>
        <taxon>Alteromonadales</taxon>
        <taxon>Alteromonadaceae</taxon>
        <taxon>Neptunicella</taxon>
    </lineage>
</organism>
<protein>
    <submittedName>
        <fullName evidence="3">Tol-pal system-associated acyl-CoA thioesterase</fullName>
    </submittedName>
</protein>
<dbReference type="Proteomes" id="UP000601768">
    <property type="component" value="Unassembled WGS sequence"/>
</dbReference>
<reference evidence="3" key="1">
    <citation type="journal article" date="2018" name="Int. J. Syst. Evol. Microbiol.">
        <title>Neptunicella marina gen. nov., sp. nov., isolated from surface seawater.</title>
        <authorList>
            <person name="Liu X."/>
            <person name="Lai Q."/>
            <person name="Du Y."/>
            <person name="Zhang X."/>
            <person name="Liu Z."/>
            <person name="Sun F."/>
            <person name="Shao Z."/>
        </authorList>
    </citation>
    <scope>NUCLEOTIDE SEQUENCE</scope>
    <source>
        <strain evidence="3">S27-2</strain>
    </source>
</reference>
<keyword evidence="4" id="KW-1185">Reference proteome</keyword>
<dbReference type="GO" id="GO:0047617">
    <property type="term" value="F:fatty acyl-CoA hydrolase activity"/>
    <property type="evidence" value="ECO:0007669"/>
    <property type="project" value="TreeGrafter"/>
</dbReference>
<evidence type="ECO:0000256" key="1">
    <source>
        <dbReference type="ARBA" id="ARBA00005953"/>
    </source>
</evidence>
<gene>
    <name evidence="3" type="primary">ybgC</name>
    <name evidence="3" type="ORF">H8B19_02430</name>
</gene>
<accession>A0A8J6IS08</accession>
<evidence type="ECO:0000313" key="3">
    <source>
        <dbReference type="EMBL" id="MBC3764715.1"/>
    </source>
</evidence>
<dbReference type="Pfam" id="PF13279">
    <property type="entry name" value="4HBT_2"/>
    <property type="match status" value="1"/>
</dbReference>
<sequence>MRDEHEFSVRVYYEDTDAGGIVYYANYLKFLERARTEWLRELGIEQDELLTRHIGFVVRQVNMDNLRAAVFNAQLVIRSRIVQLKKASLVFHQQIFNQQNELLVDATIHIACVDLAKMRAIAIPSHIREELLRVC</sequence>
<dbReference type="InterPro" id="IPR050563">
    <property type="entry name" value="4-hydroxybenzoyl-CoA_TE"/>
</dbReference>
<keyword evidence="2" id="KW-0378">Hydrolase</keyword>
<dbReference type="NCBIfam" id="TIGR02799">
    <property type="entry name" value="thio_ybgC"/>
    <property type="match status" value="1"/>
</dbReference>
<dbReference type="PANTHER" id="PTHR31793">
    <property type="entry name" value="4-HYDROXYBENZOYL-COA THIOESTERASE FAMILY MEMBER"/>
    <property type="match status" value="1"/>
</dbReference>
<name>A0A8J6IS08_9ALTE</name>
<dbReference type="RefSeq" id="WP_186505197.1">
    <property type="nucleotide sequence ID" value="NZ_JACNEP010000002.1"/>
</dbReference>
<dbReference type="FunFam" id="3.10.129.10:FF:000004">
    <property type="entry name" value="Tol-pal system-associated acyl-CoA thioesterase"/>
    <property type="match status" value="1"/>
</dbReference>
<dbReference type="Gene3D" id="3.10.129.10">
    <property type="entry name" value="Hotdog Thioesterase"/>
    <property type="match status" value="1"/>
</dbReference>
<dbReference type="EMBL" id="JACNEP010000002">
    <property type="protein sequence ID" value="MBC3764715.1"/>
    <property type="molecule type" value="Genomic_DNA"/>
</dbReference>
<dbReference type="InterPro" id="IPR029069">
    <property type="entry name" value="HotDog_dom_sf"/>
</dbReference>
<evidence type="ECO:0000256" key="2">
    <source>
        <dbReference type="ARBA" id="ARBA00022801"/>
    </source>
</evidence>
<dbReference type="SUPFAM" id="SSF54637">
    <property type="entry name" value="Thioesterase/thiol ester dehydrase-isomerase"/>
    <property type="match status" value="1"/>
</dbReference>
<dbReference type="InterPro" id="IPR006684">
    <property type="entry name" value="YbgC/YbaW"/>
</dbReference>
<dbReference type="AlphaFoldDB" id="A0A8J6IS08"/>
<evidence type="ECO:0000313" key="4">
    <source>
        <dbReference type="Proteomes" id="UP000601768"/>
    </source>
</evidence>